<organism evidence="1">
    <name type="scientific">Ralstonia solanacearum</name>
    <name type="common">Pseudomonas solanacearum</name>
    <dbReference type="NCBI Taxonomy" id="305"/>
    <lineage>
        <taxon>Bacteria</taxon>
        <taxon>Pseudomonadati</taxon>
        <taxon>Pseudomonadota</taxon>
        <taxon>Betaproteobacteria</taxon>
        <taxon>Burkholderiales</taxon>
        <taxon>Burkholderiaceae</taxon>
        <taxon>Ralstonia</taxon>
        <taxon>Ralstonia solanacearum species complex</taxon>
    </lineage>
</organism>
<accession>A0A0S4URD3</accession>
<evidence type="ECO:0000313" key="2">
    <source>
        <dbReference type="EMBL" id="CUV33377.1"/>
    </source>
</evidence>
<name>A0A0S4URD3_RALSL</name>
<reference evidence="1" key="1">
    <citation type="submission" date="2015-10" db="EMBL/GenBank/DDBJ databases">
        <authorList>
            <person name="Gilbert D.G."/>
        </authorList>
    </citation>
    <scope>NUCLEOTIDE SEQUENCE</scope>
    <source>
        <strain evidence="1">Phyl III-seqv23</strain>
    </source>
</reference>
<dbReference type="EMBL" id="LN899825">
    <property type="protein sequence ID" value="CUV33377.1"/>
    <property type="molecule type" value="Genomic_DNA"/>
</dbReference>
<gene>
    <name evidence="1" type="ORF">RUN1744_v1_730001</name>
    <name evidence="2" type="ORF">TD1301_v1_380001</name>
</gene>
<proteinExistence type="predicted"/>
<evidence type="ECO:0000313" key="1">
    <source>
        <dbReference type="EMBL" id="CUV24768.1"/>
    </source>
</evidence>
<protein>
    <submittedName>
        <fullName evidence="1">Uncharacterized protein</fullName>
    </submittedName>
</protein>
<sequence>MWRVKVLMGGLVKHLIVLIQKWIYERHWRFIGIAASQDRNRSGDDRYRASLASCWVRLFTATSLYTPLAYFFSKPPGALWNKDFWQFLVSDRGDGCSRKCDVTN</sequence>
<dbReference type="AlphaFoldDB" id="A0A0S4URD3"/>
<dbReference type="EMBL" id="LN899823">
    <property type="protein sequence ID" value="CUV24768.1"/>
    <property type="molecule type" value="Genomic_DNA"/>
</dbReference>